<reference evidence="9" key="1">
    <citation type="submission" date="2016-10" db="EMBL/GenBank/DDBJ databases">
        <authorList>
            <person name="See-Too W.S."/>
        </authorList>
    </citation>
    <scope>NUCLEOTIDE SEQUENCE</scope>
    <source>
        <strain evidence="9">L10.15</strain>
    </source>
</reference>
<evidence type="ECO:0000313" key="9">
    <source>
        <dbReference type="EMBL" id="ANU26847.1"/>
    </source>
</evidence>
<dbReference type="InterPro" id="IPR000297">
    <property type="entry name" value="PPIase_PpiC"/>
</dbReference>
<evidence type="ECO:0000256" key="1">
    <source>
        <dbReference type="ARBA" id="ARBA00000971"/>
    </source>
</evidence>
<dbReference type="InterPro" id="IPR046357">
    <property type="entry name" value="PPIase_dom_sf"/>
</dbReference>
<keyword evidence="3" id="KW-0732">Signal</keyword>
<evidence type="ECO:0000256" key="6">
    <source>
        <dbReference type="PROSITE-ProRule" id="PRU00278"/>
    </source>
</evidence>
<keyword evidence="7" id="KW-0472">Membrane</keyword>
<organism evidence="9 10">
    <name type="scientific">Planococcus versutus</name>
    <dbReference type="NCBI Taxonomy" id="1302659"/>
    <lineage>
        <taxon>Bacteria</taxon>
        <taxon>Bacillati</taxon>
        <taxon>Bacillota</taxon>
        <taxon>Bacilli</taxon>
        <taxon>Bacillales</taxon>
        <taxon>Caryophanaceae</taxon>
        <taxon>Planococcus</taxon>
    </lineage>
</organism>
<keyword evidence="10" id="KW-1185">Reference proteome</keyword>
<evidence type="ECO:0000256" key="7">
    <source>
        <dbReference type="SAM" id="Phobius"/>
    </source>
</evidence>
<dbReference type="AlphaFoldDB" id="A0A1B1S0Y7"/>
<dbReference type="PANTHER" id="PTHR47245">
    <property type="entry name" value="PEPTIDYLPROLYL ISOMERASE"/>
    <property type="match status" value="1"/>
</dbReference>
<evidence type="ECO:0000313" key="10">
    <source>
        <dbReference type="Proteomes" id="UP000053354"/>
    </source>
</evidence>
<dbReference type="PANTHER" id="PTHR47245:SF1">
    <property type="entry name" value="FOLDASE PROTEIN PRSA"/>
    <property type="match status" value="1"/>
</dbReference>
<dbReference type="Proteomes" id="UP000053354">
    <property type="component" value="Chromosome"/>
</dbReference>
<dbReference type="InterPro" id="IPR050245">
    <property type="entry name" value="PrsA_foldase"/>
</dbReference>
<evidence type="ECO:0000256" key="5">
    <source>
        <dbReference type="ARBA" id="ARBA00023235"/>
    </source>
</evidence>
<dbReference type="Pfam" id="PF13145">
    <property type="entry name" value="Rotamase_2"/>
    <property type="match status" value="1"/>
</dbReference>
<dbReference type="EC" id="5.2.1.8" evidence="2"/>
<dbReference type="OrthoDB" id="2677468at2"/>
<evidence type="ECO:0000256" key="3">
    <source>
        <dbReference type="ARBA" id="ARBA00022729"/>
    </source>
</evidence>
<feature type="domain" description="PpiC" evidence="8">
    <location>
        <begin position="173"/>
        <end position="258"/>
    </location>
</feature>
<dbReference type="Gene3D" id="3.10.50.40">
    <property type="match status" value="1"/>
</dbReference>
<evidence type="ECO:0000256" key="2">
    <source>
        <dbReference type="ARBA" id="ARBA00013194"/>
    </source>
</evidence>
<evidence type="ECO:0000256" key="4">
    <source>
        <dbReference type="ARBA" id="ARBA00023110"/>
    </source>
</evidence>
<accession>A0A1B1S0Y7</accession>
<keyword evidence="4 6" id="KW-0697">Rotamase</keyword>
<dbReference type="RefSeq" id="WP_049695119.1">
    <property type="nucleotide sequence ID" value="NZ_CP016540.2"/>
</dbReference>
<evidence type="ECO:0000259" key="8">
    <source>
        <dbReference type="PROSITE" id="PS50198"/>
    </source>
</evidence>
<dbReference type="Gene3D" id="1.10.4030.10">
    <property type="entry name" value="Porin chaperone SurA, peptide-binding domain"/>
    <property type="match status" value="1"/>
</dbReference>
<comment type="catalytic activity">
    <reaction evidence="1">
        <text>[protein]-peptidylproline (omega=180) = [protein]-peptidylproline (omega=0)</text>
        <dbReference type="Rhea" id="RHEA:16237"/>
        <dbReference type="Rhea" id="RHEA-COMP:10747"/>
        <dbReference type="Rhea" id="RHEA-COMP:10748"/>
        <dbReference type="ChEBI" id="CHEBI:83833"/>
        <dbReference type="ChEBI" id="CHEBI:83834"/>
        <dbReference type="EC" id="5.2.1.8"/>
    </reaction>
</comment>
<keyword evidence="7" id="KW-0812">Transmembrane</keyword>
<name>A0A1B1S0Y7_9BACL</name>
<dbReference type="STRING" id="1302659.I858_007505"/>
<dbReference type="GO" id="GO:0003755">
    <property type="term" value="F:peptidyl-prolyl cis-trans isomerase activity"/>
    <property type="evidence" value="ECO:0007669"/>
    <property type="project" value="UniProtKB-KW"/>
</dbReference>
<gene>
    <name evidence="9" type="ORF">I858_007505</name>
</gene>
<proteinExistence type="predicted"/>
<feature type="transmembrane region" description="Helical" evidence="7">
    <location>
        <begin position="28"/>
        <end position="48"/>
    </location>
</feature>
<dbReference type="PROSITE" id="PS50198">
    <property type="entry name" value="PPIC_PPIASE_2"/>
    <property type="match status" value="1"/>
</dbReference>
<keyword evidence="5 6" id="KW-0413">Isomerase</keyword>
<sequence length="313" mass="34705">MSSSYNNRRPVPSAGTEKPKRHLKTKPVLVIIGALIVVNLLWFVAWLIPNDAGKAEKVASVSGEAITREEWLATMEEQHGREALLELVNEKVMATAAKDYEITVSDNEIDLELALLRSSRDGTESVLYAADETRQRERVKAQLILEKVLTKDIVIEENEIKAFYDDNESLYDVKDSYRTHIIVLNSSAEAEETIEELEKGSSFEATARERSIDNATGNLGGDIGYITNGEPGVDANIAKAVTKVEVGGWSSPLPLENGKTAVISVTEKINGQTFSYKDVAGHISRELALEQLPQSVTPEAFWQEFDAEWFYGE</sequence>
<protein>
    <recommendedName>
        <fullName evidence="2">peptidylprolyl isomerase</fullName>
        <ecNumber evidence="2">5.2.1.8</ecNumber>
    </recommendedName>
</protein>
<dbReference type="InterPro" id="IPR027304">
    <property type="entry name" value="Trigger_fact/SurA_dom_sf"/>
</dbReference>
<keyword evidence="7" id="KW-1133">Transmembrane helix</keyword>
<dbReference type="KEGG" id="pll:I858_007505"/>
<dbReference type="SUPFAM" id="SSF109998">
    <property type="entry name" value="Triger factor/SurA peptide-binding domain-like"/>
    <property type="match status" value="1"/>
</dbReference>
<dbReference type="EMBL" id="CP016540">
    <property type="protein sequence ID" value="ANU26847.1"/>
    <property type="molecule type" value="Genomic_DNA"/>
</dbReference>
<dbReference type="SUPFAM" id="SSF54534">
    <property type="entry name" value="FKBP-like"/>
    <property type="match status" value="1"/>
</dbReference>